<dbReference type="Proteomes" id="UP000323505">
    <property type="component" value="Unassembled WGS sequence"/>
</dbReference>
<gene>
    <name evidence="2" type="ORF">FXF68_14820</name>
</gene>
<feature type="region of interest" description="Disordered" evidence="1">
    <location>
        <begin position="1"/>
        <end position="22"/>
    </location>
</feature>
<dbReference type="RefSeq" id="WP_148759576.1">
    <property type="nucleotide sequence ID" value="NZ_VSRQ01000003.1"/>
</dbReference>
<feature type="compositionally biased region" description="Polar residues" evidence="1">
    <location>
        <begin position="1"/>
        <end position="13"/>
    </location>
</feature>
<evidence type="ECO:0000313" key="3">
    <source>
        <dbReference type="Proteomes" id="UP000323505"/>
    </source>
</evidence>
<dbReference type="EMBL" id="VSRQ01000003">
    <property type="protein sequence ID" value="TYK49089.1"/>
    <property type="molecule type" value="Genomic_DNA"/>
</dbReference>
<protein>
    <submittedName>
        <fullName evidence="2">Uncharacterized protein</fullName>
    </submittedName>
</protein>
<evidence type="ECO:0000256" key="1">
    <source>
        <dbReference type="SAM" id="MobiDB-lite"/>
    </source>
</evidence>
<comment type="caution">
    <text evidence="2">The sequence shown here is derived from an EMBL/GenBank/DDBJ whole genome shotgun (WGS) entry which is preliminary data.</text>
</comment>
<evidence type="ECO:0000313" key="2">
    <source>
        <dbReference type="EMBL" id="TYK49089.1"/>
    </source>
</evidence>
<proteinExistence type="predicted"/>
<reference evidence="2 3" key="1">
    <citation type="submission" date="2019-08" db="EMBL/GenBank/DDBJ databases">
        <title>Actinomadura sp. nov. CYP1-5 isolated from mountain soil.</title>
        <authorList>
            <person name="Songsumanus A."/>
            <person name="Kuncharoen N."/>
            <person name="Kudo T."/>
            <person name="Yuki M."/>
            <person name="Igarashi Y."/>
            <person name="Tanasupawat S."/>
        </authorList>
    </citation>
    <scope>NUCLEOTIDE SEQUENCE [LARGE SCALE GENOMIC DNA]</scope>
    <source>
        <strain evidence="2 3">CYP1-5</strain>
    </source>
</reference>
<sequence length="125" mass="13582">MSNTLMKSASSWTAWPGASIPGIPVAYSDAVDPRAREQRTLRDQRTLRGLKPSDLKLRGMEPRGMKVRGANSCVLRVDQRFQDGQGRSVSEHLLGDMSVQAPATAHVGVTVTGDVSGPYPWRPPV</sequence>
<keyword evidence="3" id="KW-1185">Reference proteome</keyword>
<accession>A0A5D3FLM3</accession>
<name>A0A5D3FLM3_9ACTN</name>
<dbReference type="AlphaFoldDB" id="A0A5D3FLM3"/>
<organism evidence="2 3">
    <name type="scientific">Actinomadura decatromicini</name>
    <dbReference type="NCBI Taxonomy" id="2604572"/>
    <lineage>
        <taxon>Bacteria</taxon>
        <taxon>Bacillati</taxon>
        <taxon>Actinomycetota</taxon>
        <taxon>Actinomycetes</taxon>
        <taxon>Streptosporangiales</taxon>
        <taxon>Thermomonosporaceae</taxon>
        <taxon>Actinomadura</taxon>
    </lineage>
</organism>